<dbReference type="EMBL" id="SACQ01000008">
    <property type="protein sequence ID" value="RVU29556.1"/>
    <property type="molecule type" value="Genomic_DNA"/>
</dbReference>
<organism evidence="1 2">
    <name type="scientific">Neptunomonas marina</name>
    <dbReference type="NCBI Taxonomy" id="1815562"/>
    <lineage>
        <taxon>Bacteria</taxon>
        <taxon>Pseudomonadati</taxon>
        <taxon>Pseudomonadota</taxon>
        <taxon>Gammaproteobacteria</taxon>
        <taxon>Oceanospirillales</taxon>
        <taxon>Oceanospirillaceae</taxon>
        <taxon>Neptunomonas</taxon>
    </lineage>
</organism>
<dbReference type="RefSeq" id="WP_127695348.1">
    <property type="nucleotide sequence ID" value="NZ_SACQ01000008.1"/>
</dbReference>
<evidence type="ECO:0000313" key="2">
    <source>
        <dbReference type="Proteomes" id="UP000282818"/>
    </source>
</evidence>
<evidence type="ECO:0000313" key="1">
    <source>
        <dbReference type="EMBL" id="RVU29556.1"/>
    </source>
</evidence>
<name>A0A437Q4X8_9GAMM</name>
<dbReference type="Proteomes" id="UP000282818">
    <property type="component" value="Unassembled WGS sequence"/>
</dbReference>
<reference evidence="1 2" key="1">
    <citation type="submission" date="2019-01" db="EMBL/GenBank/DDBJ databases">
        <authorList>
            <person name="Chen W.-M."/>
        </authorList>
    </citation>
    <scope>NUCLEOTIDE SEQUENCE [LARGE SCALE GENOMIC DNA]</scope>
    <source>
        <strain evidence="1 2">HPM-16</strain>
    </source>
</reference>
<proteinExistence type="predicted"/>
<protein>
    <submittedName>
        <fullName evidence="1">DUF2947 family protein</fullName>
    </submittedName>
</protein>
<dbReference type="Pfam" id="PF11163">
    <property type="entry name" value="DUF2947"/>
    <property type="match status" value="1"/>
</dbReference>
<dbReference type="InterPro" id="IPR021334">
    <property type="entry name" value="DUF2947"/>
</dbReference>
<comment type="caution">
    <text evidence="1">The sequence shown here is derived from an EMBL/GenBank/DDBJ whole genome shotgun (WGS) entry which is preliminary data.</text>
</comment>
<keyword evidence="2" id="KW-1185">Reference proteome</keyword>
<sequence length="157" mass="18592">MHYIPLSQYRYAWFYSHREMPLSEEQLSKVLPMTEARALTLWQQSISKESDDPLEPAKQDWVGKAATWAEEGEWQSAWDSSAPELPELIRDMLQWEDSTVVYFCYRADHVVETRWSLFKAHWKNFLFLDDGPLLIGKKRKETVQFFQDGSFKVGKRP</sequence>
<dbReference type="AlphaFoldDB" id="A0A437Q4X8"/>
<accession>A0A437Q4X8</accession>
<gene>
    <name evidence="1" type="ORF">EOE65_15405</name>
</gene>